<proteinExistence type="predicted"/>
<feature type="transmembrane region" description="Helical" evidence="6">
    <location>
        <begin position="175"/>
        <end position="198"/>
    </location>
</feature>
<reference evidence="9" key="2">
    <citation type="submission" date="2016-01" db="EMBL/GenBank/DDBJ databases">
        <authorList>
            <person name="Poehlein A."/>
            <person name="Schlien K."/>
            <person name="Gottschalk G."/>
            <person name="Buckel W."/>
            <person name="Daniel R."/>
        </authorList>
    </citation>
    <scope>NUCLEOTIDE SEQUENCE [LARGE SCALE GENOMIC DNA]</scope>
    <source>
        <strain evidence="9">X2</strain>
    </source>
</reference>
<evidence type="ECO:0000313" key="10">
    <source>
        <dbReference type="Proteomes" id="UP000184204"/>
    </source>
</evidence>
<protein>
    <submittedName>
        <fullName evidence="8">Membrane protein</fullName>
    </submittedName>
</protein>
<evidence type="ECO:0000313" key="8">
    <source>
        <dbReference type="EMBL" id="SHE29799.1"/>
    </source>
</evidence>
<evidence type="ECO:0000256" key="6">
    <source>
        <dbReference type="SAM" id="Phobius"/>
    </source>
</evidence>
<comment type="subcellular location">
    <subcellularLocation>
        <location evidence="1">Cell membrane</location>
        <topology evidence="1">Multi-pass membrane protein</topology>
    </subcellularLocation>
</comment>
<dbReference type="InterPro" id="IPR017039">
    <property type="entry name" value="Virul_fac_BrkB"/>
</dbReference>
<dbReference type="PIRSF" id="PIRSF035875">
    <property type="entry name" value="RNase_BN"/>
    <property type="match status" value="1"/>
</dbReference>
<dbReference type="Pfam" id="PF03631">
    <property type="entry name" value="Virul_fac_BrkB"/>
    <property type="match status" value="1"/>
</dbReference>
<keyword evidence="4 6" id="KW-1133">Transmembrane helix</keyword>
<sequence length="276" mass="30878">MRGLGEKADRRWKRVIFHTLDGYFSNGISKTAASLTYYFIFAIFPFLIFISSLLGFLHLPMITVEGDASALLPADVVALINLTIAHMTETSSGAWLTFGLVFTVWFPLRAVSSLVGAINGIYGDEKMLKHTLRIIFLSLLMIIFVPVLLMVLLISKEVMEFISIFVPMAETFIDLWSRIRFLPISLGVLFFISGVYFLSPNQRPLKRYVFPGAILSTAAWILFSAGFAYYVDHVGKYSVIYGSIGAIIAFLVWLNASVAALLMGAVFNQALRREFQ</sequence>
<feature type="transmembrane region" description="Helical" evidence="6">
    <location>
        <begin position="134"/>
        <end position="155"/>
    </location>
</feature>
<dbReference type="NCBIfam" id="TIGR00765">
    <property type="entry name" value="yihY_not_rbn"/>
    <property type="match status" value="1"/>
</dbReference>
<name>A0A0X8V7R7_ANAPI</name>
<evidence type="ECO:0000256" key="2">
    <source>
        <dbReference type="ARBA" id="ARBA00022475"/>
    </source>
</evidence>
<evidence type="ECO:0000313" key="9">
    <source>
        <dbReference type="Proteomes" id="UP000068026"/>
    </source>
</evidence>
<accession>A0A0X8V7R7</accession>
<dbReference type="EMBL" id="FQUA01000001">
    <property type="protein sequence ID" value="SHE29799.1"/>
    <property type="molecule type" value="Genomic_DNA"/>
</dbReference>
<reference evidence="8" key="4">
    <citation type="submission" date="2016-11" db="EMBL/GenBank/DDBJ databases">
        <authorList>
            <person name="Varghese N."/>
            <person name="Submissions S."/>
        </authorList>
    </citation>
    <scope>NUCLEOTIDE SEQUENCE</scope>
    <source>
        <strain evidence="8">DSM 1682</strain>
    </source>
</reference>
<evidence type="ECO:0000313" key="7">
    <source>
        <dbReference type="EMBL" id="AMJ39711.1"/>
    </source>
</evidence>
<organism evidence="8 10">
    <name type="scientific">Anaerotignum propionicum DSM 1682</name>
    <dbReference type="NCBI Taxonomy" id="991789"/>
    <lineage>
        <taxon>Bacteria</taxon>
        <taxon>Bacillati</taxon>
        <taxon>Bacillota</taxon>
        <taxon>Clostridia</taxon>
        <taxon>Lachnospirales</taxon>
        <taxon>Anaerotignaceae</taxon>
        <taxon>Anaerotignum</taxon>
    </lineage>
</organism>
<dbReference type="Proteomes" id="UP000068026">
    <property type="component" value="Chromosome"/>
</dbReference>
<keyword evidence="9" id="KW-1185">Reference proteome</keyword>
<reference evidence="7 9" key="1">
    <citation type="journal article" date="2016" name="Genome Announc.">
        <title>Complete Genome Sequence of the Amino Acid-Fermenting Clostridium propionicum X2 (DSM 1682).</title>
        <authorList>
            <person name="Poehlein A."/>
            <person name="Schlien K."/>
            <person name="Chowdhury N.P."/>
            <person name="Gottschalk G."/>
            <person name="Buckel W."/>
            <person name="Daniel R."/>
        </authorList>
    </citation>
    <scope>NUCLEOTIDE SEQUENCE [LARGE SCALE GENOMIC DNA]</scope>
    <source>
        <strain evidence="7 9">X2</strain>
    </source>
</reference>
<gene>
    <name evidence="7" type="ORF">CPRO_00870</name>
    <name evidence="8" type="ORF">SAMN02745151_00269</name>
</gene>
<evidence type="ECO:0000256" key="5">
    <source>
        <dbReference type="ARBA" id="ARBA00023136"/>
    </source>
</evidence>
<feature type="transmembrane region" description="Helical" evidence="6">
    <location>
        <begin position="35"/>
        <end position="57"/>
    </location>
</feature>
<dbReference type="KEGG" id="cpro:CPRO_00870"/>
<evidence type="ECO:0000256" key="4">
    <source>
        <dbReference type="ARBA" id="ARBA00022989"/>
    </source>
</evidence>
<keyword evidence="5 6" id="KW-0472">Membrane</keyword>
<dbReference type="EMBL" id="CP014223">
    <property type="protein sequence ID" value="AMJ39711.1"/>
    <property type="molecule type" value="Genomic_DNA"/>
</dbReference>
<dbReference type="AlphaFoldDB" id="A0A0X8V7R7"/>
<dbReference type="Proteomes" id="UP000184204">
    <property type="component" value="Unassembled WGS sequence"/>
</dbReference>
<keyword evidence="2" id="KW-1003">Cell membrane</keyword>
<evidence type="ECO:0000256" key="3">
    <source>
        <dbReference type="ARBA" id="ARBA00022692"/>
    </source>
</evidence>
<evidence type="ECO:0000256" key="1">
    <source>
        <dbReference type="ARBA" id="ARBA00004651"/>
    </source>
</evidence>
<feature type="transmembrane region" description="Helical" evidence="6">
    <location>
        <begin position="243"/>
        <end position="267"/>
    </location>
</feature>
<feature type="transmembrane region" description="Helical" evidence="6">
    <location>
        <begin position="94"/>
        <end position="122"/>
    </location>
</feature>
<dbReference type="PANTHER" id="PTHR30213:SF0">
    <property type="entry name" value="UPF0761 MEMBRANE PROTEIN YIHY"/>
    <property type="match status" value="1"/>
</dbReference>
<dbReference type="GO" id="GO:0005886">
    <property type="term" value="C:plasma membrane"/>
    <property type="evidence" value="ECO:0007669"/>
    <property type="project" value="UniProtKB-SubCell"/>
</dbReference>
<feature type="transmembrane region" description="Helical" evidence="6">
    <location>
        <begin position="210"/>
        <end position="231"/>
    </location>
</feature>
<dbReference type="PANTHER" id="PTHR30213">
    <property type="entry name" value="INNER MEMBRANE PROTEIN YHJD"/>
    <property type="match status" value="1"/>
</dbReference>
<keyword evidence="3 6" id="KW-0812">Transmembrane</keyword>
<reference evidence="10" key="3">
    <citation type="submission" date="2016-11" db="EMBL/GenBank/DDBJ databases">
        <authorList>
            <person name="Jaros S."/>
            <person name="Januszkiewicz K."/>
            <person name="Wedrychowicz H."/>
        </authorList>
    </citation>
    <scope>NUCLEOTIDE SEQUENCE [LARGE SCALE GENOMIC DNA]</scope>
    <source>
        <strain evidence="10">DSM 1682</strain>
    </source>
</reference>